<dbReference type="EMBL" id="JALJOU010000059">
    <property type="protein sequence ID" value="KAK9827342.1"/>
    <property type="molecule type" value="Genomic_DNA"/>
</dbReference>
<dbReference type="SMART" id="SM00879">
    <property type="entry name" value="Brix"/>
    <property type="match status" value="1"/>
</dbReference>
<keyword evidence="4" id="KW-1185">Reference proteome</keyword>
<dbReference type="Proteomes" id="UP001445335">
    <property type="component" value="Unassembled WGS sequence"/>
</dbReference>
<evidence type="ECO:0000313" key="3">
    <source>
        <dbReference type="EMBL" id="KAK9827342.1"/>
    </source>
</evidence>
<evidence type="ECO:0000259" key="2">
    <source>
        <dbReference type="PROSITE" id="PS50833"/>
    </source>
</evidence>
<comment type="caution">
    <text evidence="3">The sequence shown here is derived from an EMBL/GenBank/DDBJ whole genome shotgun (WGS) entry which is preliminary data.</text>
</comment>
<evidence type="ECO:0000256" key="1">
    <source>
        <dbReference type="SAM" id="MobiDB-lite"/>
    </source>
</evidence>
<feature type="region of interest" description="Disordered" evidence="1">
    <location>
        <begin position="1"/>
        <end position="68"/>
    </location>
</feature>
<name>A0AAW1R2A3_9CHLO</name>
<accession>A0AAW1R2A3</accession>
<dbReference type="AlphaFoldDB" id="A0AAW1R2A3"/>
<dbReference type="GO" id="GO:0000460">
    <property type="term" value="P:maturation of 5.8S rRNA"/>
    <property type="evidence" value="ECO:0007669"/>
    <property type="project" value="TreeGrafter"/>
</dbReference>
<dbReference type="PANTHER" id="PTHR22734">
    <property type="entry name" value="U3 SMALL NUCLEOLAR RIBONUCLEOPROTEIN PROTEIN IMP4"/>
    <property type="match status" value="1"/>
</dbReference>
<gene>
    <name evidence="3" type="ORF">WJX81_007556</name>
</gene>
<reference evidence="3 4" key="1">
    <citation type="journal article" date="2024" name="Nat. Commun.">
        <title>Phylogenomics reveals the evolutionary origins of lichenization in chlorophyte algae.</title>
        <authorList>
            <person name="Puginier C."/>
            <person name="Libourel C."/>
            <person name="Otte J."/>
            <person name="Skaloud P."/>
            <person name="Haon M."/>
            <person name="Grisel S."/>
            <person name="Petersen M."/>
            <person name="Berrin J.G."/>
            <person name="Delaux P.M."/>
            <person name="Dal Grande F."/>
            <person name="Keller J."/>
        </authorList>
    </citation>
    <scope>NUCLEOTIDE SEQUENCE [LARGE SCALE GENOMIC DNA]</scope>
    <source>
        <strain evidence="3 4">SAG 245.80</strain>
    </source>
</reference>
<feature type="compositionally biased region" description="Polar residues" evidence="1">
    <location>
        <begin position="1"/>
        <end position="12"/>
    </location>
</feature>
<dbReference type="GO" id="GO:0000470">
    <property type="term" value="P:maturation of LSU-rRNA"/>
    <property type="evidence" value="ECO:0007669"/>
    <property type="project" value="TreeGrafter"/>
</dbReference>
<dbReference type="Pfam" id="PF04427">
    <property type="entry name" value="Brix"/>
    <property type="match status" value="1"/>
</dbReference>
<protein>
    <recommendedName>
        <fullName evidence="2">Brix domain-containing protein</fullName>
    </recommendedName>
</protein>
<dbReference type="GO" id="GO:0042134">
    <property type="term" value="F:rRNA primary transcript binding"/>
    <property type="evidence" value="ECO:0007669"/>
    <property type="project" value="InterPro"/>
</dbReference>
<dbReference type="SUPFAM" id="SSF52954">
    <property type="entry name" value="Class II aaRS ABD-related"/>
    <property type="match status" value="1"/>
</dbReference>
<evidence type="ECO:0000313" key="4">
    <source>
        <dbReference type="Proteomes" id="UP001445335"/>
    </source>
</evidence>
<dbReference type="InterPro" id="IPR007109">
    <property type="entry name" value="Brix"/>
</dbReference>
<organism evidence="3 4">
    <name type="scientific">Elliptochloris bilobata</name>
    <dbReference type="NCBI Taxonomy" id="381761"/>
    <lineage>
        <taxon>Eukaryota</taxon>
        <taxon>Viridiplantae</taxon>
        <taxon>Chlorophyta</taxon>
        <taxon>core chlorophytes</taxon>
        <taxon>Trebouxiophyceae</taxon>
        <taxon>Trebouxiophyceae incertae sedis</taxon>
        <taxon>Elliptochloris clade</taxon>
        <taxon>Elliptochloris</taxon>
    </lineage>
</organism>
<feature type="compositionally biased region" description="Basic residues" evidence="1">
    <location>
        <begin position="23"/>
        <end position="39"/>
    </location>
</feature>
<dbReference type="GO" id="GO:0030687">
    <property type="term" value="C:preribosome, large subunit precursor"/>
    <property type="evidence" value="ECO:0007669"/>
    <property type="project" value="TreeGrafter"/>
</dbReference>
<sequence>MATIGQLTSHIANKQVRNEKYAQLKHKQKKDQKKERIKRQREAAAAESQGLAPPPRKVQKTLENTRAWDETRIQPDDAENAADIAEDEFASYFNRQETPKVLLTTCYKPSKLMFELLAELLDVLPVAYYYKRQGYSVKKVAEYASNRGFTNLIVLNENRKEVNGLLLVHLPHGPTAQFRLSNLKLARDIKGHARATHHKPEVIMNNFDTVIGQRVGRLLASLFSQDSAFKGRQVATFHNQRDFIFFRHHRYLFEEKKGKLAAKEPVGARLQEIGPRFTLRLRSLQAGVFDKAGEVEWKKKASLKATRREFAL</sequence>
<dbReference type="PROSITE" id="PS50833">
    <property type="entry name" value="BRIX"/>
    <property type="match status" value="1"/>
</dbReference>
<dbReference type="GO" id="GO:0005730">
    <property type="term" value="C:nucleolus"/>
    <property type="evidence" value="ECO:0007669"/>
    <property type="project" value="TreeGrafter"/>
</dbReference>
<dbReference type="InterPro" id="IPR044281">
    <property type="entry name" value="IMP4/RPF1"/>
</dbReference>
<proteinExistence type="predicted"/>
<dbReference type="Gene3D" id="3.40.50.10480">
    <property type="entry name" value="Probable brix-domain ribosomal biogenesis protein"/>
    <property type="match status" value="1"/>
</dbReference>
<dbReference type="PANTHER" id="PTHR22734:SF3">
    <property type="entry name" value="RIBOSOME PRODUCTION FACTOR 1"/>
    <property type="match status" value="1"/>
</dbReference>
<feature type="domain" description="Brix" evidence="2">
    <location>
        <begin position="99"/>
        <end position="290"/>
    </location>
</feature>